<organism evidence="1 2">
    <name type="scientific">Heyndrickxia coagulans</name>
    <name type="common">Weizmannia coagulans</name>
    <dbReference type="NCBI Taxonomy" id="1398"/>
    <lineage>
        <taxon>Bacteria</taxon>
        <taxon>Bacillati</taxon>
        <taxon>Bacillota</taxon>
        <taxon>Bacilli</taxon>
        <taxon>Bacillales</taxon>
        <taxon>Bacillaceae</taxon>
        <taxon>Heyndrickxia</taxon>
    </lineage>
</organism>
<dbReference type="AlphaFoldDB" id="A0AAN0WAW0"/>
<reference evidence="2" key="1">
    <citation type="submission" date="2015-01" db="EMBL/GenBank/DDBJ databases">
        <title>Comparative genome analysis of Bacillus coagulans HM-08, Clostridium butyricum HM-68, Bacillus subtilis HM-66 and Bacillus paralicheniformis BL-09.</title>
        <authorList>
            <person name="Zhang H."/>
        </authorList>
    </citation>
    <scope>NUCLEOTIDE SEQUENCE [LARGE SCALE GENOMIC DNA]</scope>
    <source>
        <strain evidence="2">HM-08</strain>
    </source>
</reference>
<evidence type="ECO:0000313" key="1">
    <source>
        <dbReference type="EMBL" id="AJO21716.1"/>
    </source>
</evidence>
<dbReference type="EMBL" id="CP010525">
    <property type="protein sequence ID" value="AJO21716.1"/>
    <property type="molecule type" value="Genomic_DNA"/>
</dbReference>
<proteinExistence type="predicted"/>
<sequence>MNNMGDDKMETFIYQLMKQPHLIEEIKAGTFDYPESFTEEDKCAVLNAIKGENSQDYRLWA</sequence>
<protein>
    <submittedName>
        <fullName evidence="1">Uncharacterized protein</fullName>
    </submittedName>
</protein>
<name>A0AAN0WAW0_HEYCO</name>
<accession>A0AAN0WAW0</accession>
<keyword evidence="2" id="KW-1185">Reference proteome</keyword>
<dbReference type="Proteomes" id="UP000032024">
    <property type="component" value="Chromosome"/>
</dbReference>
<evidence type="ECO:0000313" key="2">
    <source>
        <dbReference type="Proteomes" id="UP000032024"/>
    </source>
</evidence>
<gene>
    <name evidence="1" type="ORF">SB48_HM08orf01419</name>
</gene>